<dbReference type="InterPro" id="IPR005817">
    <property type="entry name" value="Wnt"/>
</dbReference>
<sequence>MANYDYYSEAGPSTSNQSEDGTQVFNLSKHEVLIFNGRNIRIDVERGVNSNNSSENTFKRKPSGIVRRTHFRRATLSHLLLLLSITAPLFSKVEATFPTNSPDGTVITRPAKLTQGCPAELFHLSRSFRHFPSMCRNHAPLAIVAYEGLHDAMEHCREQMRFQVWDCAIPGTVLNEPTLLRFGYRETAYLWAMSAAGAAWGVAQACAQGWLEECKCVTTPIPPPSEWEWAGCSYGVQYGVTTSRKLLTRSASAKSPLRRLEKHNLKAGRLAVKKTLISSCKCHGVSGSCQQRTCWKKTADLGSISRHLTEKYSRAKQVLNDFQKAKSSDLIYTEESPNSCSQLQYEVHQKRSLPRICNWRNETISRGSCATLCCGRGYSVSHEVVAYKCDCKFIWCCKLECNDCLQHRWVSTCNN</sequence>
<keyword evidence="3 9" id="KW-0217">Developmental protein</keyword>
<keyword evidence="7" id="KW-1015">Disulfide bond</keyword>
<accession>A0AAD4R8P1</accession>
<name>A0AAD4R8P1_9BILA</name>
<evidence type="ECO:0000256" key="7">
    <source>
        <dbReference type="ARBA" id="ARBA00023157"/>
    </source>
</evidence>
<dbReference type="GO" id="GO:0060070">
    <property type="term" value="P:canonical Wnt signaling pathway"/>
    <property type="evidence" value="ECO:0007669"/>
    <property type="project" value="TreeGrafter"/>
</dbReference>
<evidence type="ECO:0000256" key="4">
    <source>
        <dbReference type="ARBA" id="ARBA00022525"/>
    </source>
</evidence>
<protein>
    <recommendedName>
        <fullName evidence="9">Protein Wnt</fullName>
    </recommendedName>
</protein>
<evidence type="ECO:0000313" key="12">
    <source>
        <dbReference type="Proteomes" id="UP001201812"/>
    </source>
</evidence>
<dbReference type="AlphaFoldDB" id="A0AAD4R8P1"/>
<dbReference type="GO" id="GO:0005125">
    <property type="term" value="F:cytokine activity"/>
    <property type="evidence" value="ECO:0007669"/>
    <property type="project" value="TreeGrafter"/>
</dbReference>
<dbReference type="Gene3D" id="3.30.2460.20">
    <property type="match status" value="1"/>
</dbReference>
<keyword evidence="6 9" id="KW-0879">Wnt signaling pathway</keyword>
<evidence type="ECO:0000256" key="1">
    <source>
        <dbReference type="ARBA" id="ARBA00004498"/>
    </source>
</evidence>
<feature type="region of interest" description="Disordered" evidence="10">
    <location>
        <begin position="1"/>
        <end position="21"/>
    </location>
</feature>
<dbReference type="GO" id="GO:0005615">
    <property type="term" value="C:extracellular space"/>
    <property type="evidence" value="ECO:0007669"/>
    <property type="project" value="TreeGrafter"/>
</dbReference>
<dbReference type="PROSITE" id="PS00246">
    <property type="entry name" value="WNT1"/>
    <property type="match status" value="1"/>
</dbReference>
<keyword evidence="12" id="KW-1185">Reference proteome</keyword>
<feature type="compositionally biased region" description="Polar residues" evidence="10">
    <location>
        <begin position="11"/>
        <end position="21"/>
    </location>
</feature>
<keyword evidence="5" id="KW-0272">Extracellular matrix</keyword>
<dbReference type="CDD" id="cd13113">
    <property type="entry name" value="Wnt"/>
    <property type="match status" value="1"/>
</dbReference>
<dbReference type="InterPro" id="IPR043158">
    <property type="entry name" value="Wnt_C"/>
</dbReference>
<comment type="function">
    <text evidence="9">Ligand for members of the frizzled family of seven transmembrane receptors.</text>
</comment>
<dbReference type="Pfam" id="PF00110">
    <property type="entry name" value="wnt"/>
    <property type="match status" value="1"/>
</dbReference>
<dbReference type="EMBL" id="JAKKPZ010000009">
    <property type="protein sequence ID" value="KAI1717405.1"/>
    <property type="molecule type" value="Genomic_DNA"/>
</dbReference>
<dbReference type="PANTHER" id="PTHR12027:SF116">
    <property type="entry name" value="ABNORMAL CELL LINEAGE PROTEIN 44"/>
    <property type="match status" value="1"/>
</dbReference>
<evidence type="ECO:0000313" key="11">
    <source>
        <dbReference type="EMBL" id="KAI1717405.1"/>
    </source>
</evidence>
<dbReference type="Proteomes" id="UP001201812">
    <property type="component" value="Unassembled WGS sequence"/>
</dbReference>
<dbReference type="PANTHER" id="PTHR12027">
    <property type="entry name" value="WNT RELATED"/>
    <property type="match status" value="1"/>
</dbReference>
<evidence type="ECO:0000256" key="3">
    <source>
        <dbReference type="ARBA" id="ARBA00022473"/>
    </source>
</evidence>
<keyword evidence="4" id="KW-0964">Secreted</keyword>
<keyword evidence="8" id="KW-0449">Lipoprotein</keyword>
<reference evidence="11" key="1">
    <citation type="submission" date="2022-01" db="EMBL/GenBank/DDBJ databases">
        <title>Genome Sequence Resource for Two Populations of Ditylenchus destructor, the Migratory Endoparasitic Phytonematode.</title>
        <authorList>
            <person name="Zhang H."/>
            <person name="Lin R."/>
            <person name="Xie B."/>
        </authorList>
    </citation>
    <scope>NUCLEOTIDE SEQUENCE</scope>
    <source>
        <strain evidence="11">BazhouSP</strain>
    </source>
</reference>
<comment type="subcellular location">
    <subcellularLocation>
        <location evidence="1 9">Secreted</location>
        <location evidence="1 9">Extracellular space</location>
        <location evidence="1 9">Extracellular matrix</location>
    </subcellularLocation>
</comment>
<dbReference type="GO" id="GO:0045165">
    <property type="term" value="P:cell fate commitment"/>
    <property type="evidence" value="ECO:0007669"/>
    <property type="project" value="TreeGrafter"/>
</dbReference>
<evidence type="ECO:0000256" key="8">
    <source>
        <dbReference type="ARBA" id="ARBA00023288"/>
    </source>
</evidence>
<dbReference type="PRINTS" id="PR01349">
    <property type="entry name" value="WNTPROTEIN"/>
</dbReference>
<dbReference type="SMART" id="SM00097">
    <property type="entry name" value="WNT1"/>
    <property type="match status" value="1"/>
</dbReference>
<proteinExistence type="inferred from homology"/>
<evidence type="ECO:0000256" key="10">
    <source>
        <dbReference type="SAM" id="MobiDB-lite"/>
    </source>
</evidence>
<organism evidence="11 12">
    <name type="scientific">Ditylenchus destructor</name>
    <dbReference type="NCBI Taxonomy" id="166010"/>
    <lineage>
        <taxon>Eukaryota</taxon>
        <taxon>Metazoa</taxon>
        <taxon>Ecdysozoa</taxon>
        <taxon>Nematoda</taxon>
        <taxon>Chromadorea</taxon>
        <taxon>Rhabditida</taxon>
        <taxon>Tylenchina</taxon>
        <taxon>Tylenchomorpha</taxon>
        <taxon>Sphaerularioidea</taxon>
        <taxon>Anguinidae</taxon>
        <taxon>Anguininae</taxon>
        <taxon>Ditylenchus</taxon>
    </lineage>
</organism>
<evidence type="ECO:0000256" key="6">
    <source>
        <dbReference type="ARBA" id="ARBA00022687"/>
    </source>
</evidence>
<evidence type="ECO:0000256" key="9">
    <source>
        <dbReference type="RuleBase" id="RU003500"/>
    </source>
</evidence>
<comment type="caution">
    <text evidence="11">The sequence shown here is derived from an EMBL/GenBank/DDBJ whole genome shotgun (WGS) entry which is preliminary data.</text>
</comment>
<evidence type="ECO:0000256" key="5">
    <source>
        <dbReference type="ARBA" id="ARBA00022530"/>
    </source>
</evidence>
<evidence type="ECO:0000256" key="2">
    <source>
        <dbReference type="ARBA" id="ARBA00005683"/>
    </source>
</evidence>
<dbReference type="GO" id="GO:0005109">
    <property type="term" value="F:frizzled binding"/>
    <property type="evidence" value="ECO:0007669"/>
    <property type="project" value="TreeGrafter"/>
</dbReference>
<dbReference type="GO" id="GO:0030182">
    <property type="term" value="P:neuron differentiation"/>
    <property type="evidence" value="ECO:0007669"/>
    <property type="project" value="TreeGrafter"/>
</dbReference>
<gene>
    <name evidence="11" type="ORF">DdX_07152</name>
</gene>
<dbReference type="InterPro" id="IPR018161">
    <property type="entry name" value="Wnt_CS"/>
</dbReference>
<comment type="similarity">
    <text evidence="2 9">Belongs to the Wnt family.</text>
</comment>